<evidence type="ECO:0000256" key="7">
    <source>
        <dbReference type="ARBA" id="ARBA00023288"/>
    </source>
</evidence>
<dbReference type="GO" id="GO:0009279">
    <property type="term" value="C:cell outer membrane"/>
    <property type="evidence" value="ECO:0007669"/>
    <property type="project" value="UniProtKB-SubCell"/>
</dbReference>
<dbReference type="Gene3D" id="2.20.200.10">
    <property type="entry name" value="Outer membrane efflux proteins (OEP)"/>
    <property type="match status" value="1"/>
</dbReference>
<dbReference type="AlphaFoldDB" id="A0A3S9XFR3"/>
<dbReference type="GO" id="GO:0015562">
    <property type="term" value="F:efflux transmembrane transporter activity"/>
    <property type="evidence" value="ECO:0007669"/>
    <property type="project" value="InterPro"/>
</dbReference>
<reference evidence="9" key="1">
    <citation type="submission" date="2018-06" db="EMBL/GenBank/DDBJ databases">
        <title>Complete genome of Pseudomonas insecticola strain QZS01.</title>
        <authorList>
            <person name="Wang J."/>
            <person name="Su Q."/>
        </authorList>
    </citation>
    <scope>NUCLEOTIDE SEQUENCE [LARGE SCALE GENOMIC DNA]</scope>
    <source>
        <strain evidence="9">QZS01</strain>
    </source>
</reference>
<evidence type="ECO:0000256" key="3">
    <source>
        <dbReference type="ARBA" id="ARBA00022452"/>
    </source>
</evidence>
<dbReference type="InterPro" id="IPR003423">
    <property type="entry name" value="OMP_efflux"/>
</dbReference>
<evidence type="ECO:0000313" key="8">
    <source>
        <dbReference type="EMBL" id="AZS51271.1"/>
    </source>
</evidence>
<proteinExistence type="inferred from homology"/>
<dbReference type="Proteomes" id="UP000273143">
    <property type="component" value="Chromosome"/>
</dbReference>
<dbReference type="EMBL" id="CP029822">
    <property type="protein sequence ID" value="AZS51271.1"/>
    <property type="molecule type" value="Genomic_DNA"/>
</dbReference>
<organism evidence="8 9">
    <name type="scientific">Entomomonas moraniae</name>
    <dbReference type="NCBI Taxonomy" id="2213226"/>
    <lineage>
        <taxon>Bacteria</taxon>
        <taxon>Pseudomonadati</taxon>
        <taxon>Pseudomonadota</taxon>
        <taxon>Gammaproteobacteria</taxon>
        <taxon>Pseudomonadales</taxon>
        <taxon>Pseudomonadaceae</taxon>
        <taxon>Entomomonas</taxon>
    </lineage>
</organism>
<keyword evidence="3" id="KW-1134">Transmembrane beta strand</keyword>
<accession>A0A3S9XFR3</accession>
<dbReference type="RefSeq" id="WP_127164042.1">
    <property type="nucleotide sequence ID" value="NZ_CP029822.1"/>
</dbReference>
<dbReference type="InterPro" id="IPR010131">
    <property type="entry name" value="MdtP/NodT-like"/>
</dbReference>
<keyword evidence="7" id="KW-0449">Lipoprotein</keyword>
<dbReference type="KEGG" id="emo:DM558_11030"/>
<sequence>MKPVRLLILPVIVSTLLMGCTSNKTPDQRLQERLQLTQEITARYQIDTAWWKIYNDNELNKLVELALKNNIDFAQSAINVNKALYQANLLSEDLVPSFSGGASGSASKNVKEGGASTRSVSGNLTLSYEVDLWRKIADTANAQEWEYKATVQDLESARLSLINSVVDAYYNLVYLNEAITVTEQSIKNYQEISQLTDYKFQYGKVSALDPAQATQSVLSSKNNLIDLKSQKKTAEQTLRNLLNLKPNDPLAINYPNLLELQLPDVDLNIPLSVLANRPDLKASEYRLEEALLNKNATDKSWYPTITLGAAINSSSDKINTAFNVPFASGNVAIDLPFLQWNKVRWNIKTSEANYESARLTFEKSLTTALNEVDTYYYSYARTKDTLDNTTEKYEYDKKISQYYDERYQQGVGEISDWLNALNTETSSKISLINNRYQLIQYENMLYKAMAGRYIKK</sequence>
<dbReference type="PROSITE" id="PS51257">
    <property type="entry name" value="PROKAR_LIPOPROTEIN"/>
    <property type="match status" value="1"/>
</dbReference>
<evidence type="ECO:0000256" key="1">
    <source>
        <dbReference type="ARBA" id="ARBA00004459"/>
    </source>
</evidence>
<keyword evidence="9" id="KW-1185">Reference proteome</keyword>
<comment type="subcellular location">
    <subcellularLocation>
        <location evidence="1">Cell outer membrane</location>
        <topology evidence="1">Lipid-anchor</topology>
    </subcellularLocation>
</comment>
<keyword evidence="4" id="KW-0812">Transmembrane</keyword>
<protein>
    <submittedName>
        <fullName evidence="8">TolC family protein</fullName>
    </submittedName>
</protein>
<dbReference type="Pfam" id="PF02321">
    <property type="entry name" value="OEP"/>
    <property type="match status" value="2"/>
</dbReference>
<keyword evidence="6" id="KW-0998">Cell outer membrane</keyword>
<evidence type="ECO:0000256" key="6">
    <source>
        <dbReference type="ARBA" id="ARBA00023237"/>
    </source>
</evidence>
<dbReference type="SUPFAM" id="SSF56954">
    <property type="entry name" value="Outer membrane efflux proteins (OEP)"/>
    <property type="match status" value="1"/>
</dbReference>
<keyword evidence="3" id="KW-0472">Membrane</keyword>
<dbReference type="PANTHER" id="PTHR30203">
    <property type="entry name" value="OUTER MEMBRANE CATION EFFLUX PROTEIN"/>
    <property type="match status" value="1"/>
</dbReference>
<evidence type="ECO:0000256" key="5">
    <source>
        <dbReference type="ARBA" id="ARBA00023139"/>
    </source>
</evidence>
<keyword evidence="5" id="KW-0564">Palmitate</keyword>
<dbReference type="NCBIfam" id="NF047721">
    <property type="entry name" value="ToxDrgExpTdeA"/>
    <property type="match status" value="1"/>
</dbReference>
<comment type="similarity">
    <text evidence="2">Belongs to the outer membrane factor (OMF) (TC 1.B.17) family.</text>
</comment>
<evidence type="ECO:0000256" key="2">
    <source>
        <dbReference type="ARBA" id="ARBA00007613"/>
    </source>
</evidence>
<evidence type="ECO:0000256" key="4">
    <source>
        <dbReference type="ARBA" id="ARBA00022692"/>
    </source>
</evidence>
<dbReference type="PANTHER" id="PTHR30203:SF32">
    <property type="entry name" value="CATION EFFLUX SYSTEM PROTEIN CUSC"/>
    <property type="match status" value="1"/>
</dbReference>
<gene>
    <name evidence="8" type="ORF">DM558_11030</name>
</gene>
<evidence type="ECO:0000313" key="9">
    <source>
        <dbReference type="Proteomes" id="UP000273143"/>
    </source>
</evidence>
<dbReference type="Gene3D" id="1.20.1600.10">
    <property type="entry name" value="Outer membrane efflux proteins (OEP)"/>
    <property type="match status" value="1"/>
</dbReference>
<name>A0A3S9XFR3_9GAMM</name>